<dbReference type="PANTHER" id="PTHR43394:SF1">
    <property type="entry name" value="ATP-BINDING CASSETTE SUB-FAMILY B MEMBER 10, MITOCHONDRIAL"/>
    <property type="match status" value="1"/>
</dbReference>
<dbReference type="PROSITE" id="PS50893">
    <property type="entry name" value="ABC_TRANSPORTER_2"/>
    <property type="match status" value="1"/>
</dbReference>
<dbReference type="SMART" id="SM00382">
    <property type="entry name" value="AAA"/>
    <property type="match status" value="1"/>
</dbReference>
<dbReference type="InterPro" id="IPR039421">
    <property type="entry name" value="Type_1_exporter"/>
</dbReference>
<feature type="domain" description="ABC transporter" evidence="8">
    <location>
        <begin position="352"/>
        <end position="586"/>
    </location>
</feature>
<dbReference type="PROSITE" id="PS00211">
    <property type="entry name" value="ABC_TRANSPORTER_1"/>
    <property type="match status" value="1"/>
</dbReference>
<dbReference type="CDD" id="cd03254">
    <property type="entry name" value="ABCC_Glucan_exporter_like"/>
    <property type="match status" value="1"/>
</dbReference>
<evidence type="ECO:0000256" key="5">
    <source>
        <dbReference type="ARBA" id="ARBA00022989"/>
    </source>
</evidence>
<evidence type="ECO:0000313" key="10">
    <source>
        <dbReference type="EMBL" id="MFD1800080.1"/>
    </source>
</evidence>
<gene>
    <name evidence="10" type="ORF">ACFSBK_09500</name>
</gene>
<keyword evidence="3" id="KW-0547">Nucleotide-binding</keyword>
<evidence type="ECO:0000256" key="1">
    <source>
        <dbReference type="ARBA" id="ARBA00004651"/>
    </source>
</evidence>
<dbReference type="SUPFAM" id="SSF90123">
    <property type="entry name" value="ABC transporter transmembrane region"/>
    <property type="match status" value="1"/>
</dbReference>
<dbReference type="Gene3D" id="3.40.50.300">
    <property type="entry name" value="P-loop containing nucleotide triphosphate hydrolases"/>
    <property type="match status" value="1"/>
</dbReference>
<keyword evidence="4 10" id="KW-0067">ATP-binding</keyword>
<evidence type="ECO:0000313" key="11">
    <source>
        <dbReference type="Proteomes" id="UP001597285"/>
    </source>
</evidence>
<protein>
    <submittedName>
        <fullName evidence="10">ABC transporter ATP-binding protein</fullName>
    </submittedName>
</protein>
<feature type="transmembrane region" description="Helical" evidence="7">
    <location>
        <begin position="255"/>
        <end position="279"/>
    </location>
</feature>
<proteinExistence type="predicted"/>
<dbReference type="Proteomes" id="UP001597285">
    <property type="component" value="Unassembled WGS sequence"/>
</dbReference>
<dbReference type="InterPro" id="IPR011527">
    <property type="entry name" value="ABC1_TM_dom"/>
</dbReference>
<evidence type="ECO:0000256" key="7">
    <source>
        <dbReference type="SAM" id="Phobius"/>
    </source>
</evidence>
<comment type="subcellular location">
    <subcellularLocation>
        <location evidence="1">Cell membrane</location>
        <topology evidence="1">Multi-pass membrane protein</topology>
    </subcellularLocation>
</comment>
<dbReference type="PANTHER" id="PTHR43394">
    <property type="entry name" value="ATP-DEPENDENT PERMEASE MDL1, MITOCHONDRIAL"/>
    <property type="match status" value="1"/>
</dbReference>
<reference evidence="11" key="1">
    <citation type="journal article" date="2019" name="Int. J. Syst. Evol. Microbiol.">
        <title>The Global Catalogue of Microorganisms (GCM) 10K type strain sequencing project: providing services to taxonomists for standard genome sequencing and annotation.</title>
        <authorList>
            <consortium name="The Broad Institute Genomics Platform"/>
            <consortium name="The Broad Institute Genome Sequencing Center for Infectious Disease"/>
            <person name="Wu L."/>
            <person name="Ma J."/>
        </authorList>
    </citation>
    <scope>NUCLEOTIDE SEQUENCE [LARGE SCALE GENOMIC DNA]</scope>
    <source>
        <strain evidence="11">KCTC 42143</strain>
    </source>
</reference>
<feature type="transmembrane region" description="Helical" evidence="7">
    <location>
        <begin position="70"/>
        <end position="91"/>
    </location>
</feature>
<sequence length="601" mass="68005">MAAQKQTTFSNKESWHILLSLLRFAKPYKFLFMFSFVFLALSAAIAAYLPIIIQRYIDTYLAKGSATMEITVRVVIFYGVLTIFKAGFSYIKDFLFNTASERTVGNIRNQLYEKVGLLGMRYFDQTPAGTVVSRVTNDTETIKEFWTVFLNISNGLFNVISITIAMFALNWRMALVFLLFTPIIVWIAGIYRKKSTLVYSRMRGVLSQLNAKLSESISGMSIVQKYHQEERLIGEFDDINQEYVAARRSMYSMNALLLAPAINVIESVALVAVLIIFGYQDWSQNTVDIGLVYAFTAYSRSFFQPISQMMNSLSSLQDGIVSGHRVQELLQSEELAPQSNSEGNSLVTEGHIRVSNLNFSYDGKKQVLRNINFEVNPGETVALVGQTGSGKSSIINVLMRFYDYHEGEITIDGHSLKDMPIEGLRTKMGLVLQDSFLFYGTIADNIRMYNENYTEAEIEQAAEFVYADDFILEMENGYASKVIERGASLSAGEKQLISFARTILRSPRILILDEATANIDTETEEKIQKGLANMRKGRTSLIIAHRLSTIKDANKILVLDNGEIVEQGTHDELIDQKGTYYDMYQLQTYQEKTGELETYEQ</sequence>
<keyword evidence="6 7" id="KW-0472">Membrane</keyword>
<evidence type="ECO:0000256" key="3">
    <source>
        <dbReference type="ARBA" id="ARBA00022741"/>
    </source>
</evidence>
<evidence type="ECO:0000256" key="4">
    <source>
        <dbReference type="ARBA" id="ARBA00022840"/>
    </source>
</evidence>
<feature type="domain" description="ABC transmembrane type-1" evidence="9">
    <location>
        <begin position="34"/>
        <end position="318"/>
    </location>
</feature>
<dbReference type="Gene3D" id="1.20.1560.10">
    <property type="entry name" value="ABC transporter type 1, transmembrane domain"/>
    <property type="match status" value="1"/>
</dbReference>
<accession>A0ABW4NQ29</accession>
<dbReference type="InterPro" id="IPR027417">
    <property type="entry name" value="P-loop_NTPase"/>
</dbReference>
<dbReference type="Pfam" id="PF00664">
    <property type="entry name" value="ABC_membrane"/>
    <property type="match status" value="1"/>
</dbReference>
<dbReference type="InterPro" id="IPR036640">
    <property type="entry name" value="ABC1_TM_sf"/>
</dbReference>
<feature type="transmembrane region" description="Helical" evidence="7">
    <location>
        <begin position="145"/>
        <end position="167"/>
    </location>
</feature>
<comment type="caution">
    <text evidence="10">The sequence shown here is derived from an EMBL/GenBank/DDBJ whole genome shotgun (WGS) entry which is preliminary data.</text>
</comment>
<evidence type="ECO:0000259" key="8">
    <source>
        <dbReference type="PROSITE" id="PS50893"/>
    </source>
</evidence>
<dbReference type="GO" id="GO:0005524">
    <property type="term" value="F:ATP binding"/>
    <property type="evidence" value="ECO:0007669"/>
    <property type="project" value="UniProtKB-KW"/>
</dbReference>
<dbReference type="InterPro" id="IPR003439">
    <property type="entry name" value="ABC_transporter-like_ATP-bd"/>
</dbReference>
<dbReference type="Pfam" id="PF00005">
    <property type="entry name" value="ABC_tran"/>
    <property type="match status" value="1"/>
</dbReference>
<dbReference type="EMBL" id="JBHUFF010000017">
    <property type="protein sequence ID" value="MFD1800080.1"/>
    <property type="molecule type" value="Genomic_DNA"/>
</dbReference>
<keyword evidence="5 7" id="KW-1133">Transmembrane helix</keyword>
<dbReference type="RefSeq" id="WP_058919735.1">
    <property type="nucleotide sequence ID" value="NZ_JBHSQC010000023.1"/>
</dbReference>
<evidence type="ECO:0000256" key="6">
    <source>
        <dbReference type="ARBA" id="ARBA00023136"/>
    </source>
</evidence>
<feature type="transmembrane region" description="Helical" evidence="7">
    <location>
        <begin position="173"/>
        <end position="191"/>
    </location>
</feature>
<evidence type="ECO:0000256" key="2">
    <source>
        <dbReference type="ARBA" id="ARBA00022692"/>
    </source>
</evidence>
<dbReference type="PROSITE" id="PS50929">
    <property type="entry name" value="ABC_TM1F"/>
    <property type="match status" value="1"/>
</dbReference>
<dbReference type="InterPro" id="IPR003593">
    <property type="entry name" value="AAA+_ATPase"/>
</dbReference>
<feature type="transmembrane region" description="Helical" evidence="7">
    <location>
        <begin position="30"/>
        <end position="50"/>
    </location>
</feature>
<dbReference type="CDD" id="cd18544">
    <property type="entry name" value="ABC_6TM_TmrA_like"/>
    <property type="match status" value="1"/>
</dbReference>
<organism evidence="10 11">
    <name type="scientific">Carnobacterium antarcticum</name>
    <dbReference type="NCBI Taxonomy" id="2126436"/>
    <lineage>
        <taxon>Bacteria</taxon>
        <taxon>Bacillati</taxon>
        <taxon>Bacillota</taxon>
        <taxon>Bacilli</taxon>
        <taxon>Lactobacillales</taxon>
        <taxon>Carnobacteriaceae</taxon>
        <taxon>Carnobacterium</taxon>
    </lineage>
</organism>
<dbReference type="SUPFAM" id="SSF52540">
    <property type="entry name" value="P-loop containing nucleoside triphosphate hydrolases"/>
    <property type="match status" value="1"/>
</dbReference>
<keyword evidence="2 7" id="KW-0812">Transmembrane</keyword>
<keyword evidence="11" id="KW-1185">Reference proteome</keyword>
<evidence type="ECO:0000259" key="9">
    <source>
        <dbReference type="PROSITE" id="PS50929"/>
    </source>
</evidence>
<dbReference type="InterPro" id="IPR017871">
    <property type="entry name" value="ABC_transporter-like_CS"/>
</dbReference>
<name>A0ABW4NQ29_9LACT</name>